<feature type="domain" description="Carbohydrate kinase PfkB" evidence="1">
    <location>
        <begin position="152"/>
        <end position="246"/>
    </location>
</feature>
<dbReference type="EMBL" id="LRBG01000004">
    <property type="protein sequence ID" value="KXU89791.1"/>
    <property type="molecule type" value="Genomic_DNA"/>
</dbReference>
<dbReference type="AlphaFoldDB" id="A0A149PXI1"/>
<evidence type="ECO:0000259" key="1">
    <source>
        <dbReference type="Pfam" id="PF00294"/>
    </source>
</evidence>
<dbReference type="InterPro" id="IPR029056">
    <property type="entry name" value="Ribokinase-like"/>
</dbReference>
<evidence type="ECO:0000313" key="2">
    <source>
        <dbReference type="EMBL" id="KXU89791.1"/>
    </source>
</evidence>
<accession>A0A149PXI1</accession>
<keyword evidence="2" id="KW-0808">Transferase</keyword>
<dbReference type="Proteomes" id="UP000075613">
    <property type="component" value="Unassembled WGS sequence"/>
</dbReference>
<evidence type="ECO:0000313" key="3">
    <source>
        <dbReference type="Proteomes" id="UP000075613"/>
    </source>
</evidence>
<proteinExistence type="predicted"/>
<dbReference type="OrthoDB" id="9795789at2"/>
<dbReference type="InterPro" id="IPR007710">
    <property type="entry name" value="Nucleoside_deoxyribTrfase"/>
</dbReference>
<dbReference type="SUPFAM" id="SSF53613">
    <property type="entry name" value="Ribokinase-like"/>
    <property type="match status" value="1"/>
</dbReference>
<sequence>MTQSEIVVAGGVYHEKCIWPEWDQIFGSGGRAATALVSHVDKVTLHNYARDDVKQEFAKAAALYGFGVVAHPCPIGISFEYVHCMSTPVVRPPLARIPKLDPMEVSAGAVLRFGMLEGSAKVDANWCVHDPQSAFHPESFWDNGSKAEHLAIVANRSEIVAMGQDIDPDVAARNLLARGAEVVVVKSGPEGAFVHMSNGGKAHIPAYRSDLVWTVGSGDVFAAIFAARWAVHRESPEHAAEVASRAVAHYAETMGLPALRVQELKQAQRVPASTIPGRVYLASPFFNLGQRWLVDEARRCLKELGLEVFSPIHDVGPGPAHLVGPADIQALEECDRVFAILDGLDAGTVFEVGYARAQGKPVYALAQAVSEENLKMVIGSHSKVFFDFVTALHHTAWKT</sequence>
<dbReference type="STRING" id="1399968.CI15_06270"/>
<dbReference type="GO" id="GO:0016740">
    <property type="term" value="F:transferase activity"/>
    <property type="evidence" value="ECO:0007669"/>
    <property type="project" value="UniProtKB-KW"/>
</dbReference>
<dbReference type="RefSeq" id="WP_062125310.1">
    <property type="nucleotide sequence ID" value="NZ_LRBG01000004.1"/>
</dbReference>
<reference evidence="2 3" key="1">
    <citation type="journal article" date="2015" name="Int. J. Syst. Evol. Microbiol.">
        <title>Burkholderia monticola sp. nov., isolated from mountain soil.</title>
        <authorList>
            <person name="Baek I."/>
            <person name="Seo B."/>
            <person name="Lee I."/>
            <person name="Yi H."/>
            <person name="Chun J."/>
        </authorList>
    </citation>
    <scope>NUCLEOTIDE SEQUENCE [LARGE SCALE GENOMIC DNA]</scope>
    <source>
        <strain evidence="2 3">JC2948</strain>
    </source>
</reference>
<dbReference type="Gene3D" id="3.40.50.450">
    <property type="match status" value="1"/>
</dbReference>
<dbReference type="InterPro" id="IPR011611">
    <property type="entry name" value="PfkB_dom"/>
</dbReference>
<dbReference type="Gene3D" id="3.40.1190.20">
    <property type="match status" value="1"/>
</dbReference>
<name>A0A149PXI1_9BURK</name>
<dbReference type="SUPFAM" id="SSF52309">
    <property type="entry name" value="N-(deoxy)ribosyltransferase-like"/>
    <property type="match status" value="1"/>
</dbReference>
<dbReference type="Pfam" id="PF05014">
    <property type="entry name" value="Nuc_deoxyrib_tr"/>
    <property type="match status" value="1"/>
</dbReference>
<keyword evidence="3" id="KW-1185">Reference proteome</keyword>
<dbReference type="Pfam" id="PF00294">
    <property type="entry name" value="PfkB"/>
    <property type="match status" value="1"/>
</dbReference>
<protein>
    <submittedName>
        <fullName evidence="2">Nucleoside 2-deoxyribosyltransferase</fullName>
    </submittedName>
</protein>
<organism evidence="2 3">
    <name type="scientific">Paraburkholderia monticola</name>
    <dbReference type="NCBI Taxonomy" id="1399968"/>
    <lineage>
        <taxon>Bacteria</taxon>
        <taxon>Pseudomonadati</taxon>
        <taxon>Pseudomonadota</taxon>
        <taxon>Betaproteobacteria</taxon>
        <taxon>Burkholderiales</taxon>
        <taxon>Burkholderiaceae</taxon>
        <taxon>Paraburkholderia</taxon>
    </lineage>
</organism>
<comment type="caution">
    <text evidence="2">The sequence shown here is derived from an EMBL/GenBank/DDBJ whole genome shotgun (WGS) entry which is preliminary data.</text>
</comment>
<gene>
    <name evidence="2" type="ORF">CI15_06270</name>
</gene>